<feature type="region of interest" description="Disordered" evidence="1">
    <location>
        <begin position="293"/>
        <end position="356"/>
    </location>
</feature>
<sequence>MDLWHYPQKVNENTGVMELWDFPNGQPLYQTSLEQEVDLISKDIYSITQELSDVYQTNDVQRALIHLATSTNPDTALAYNIIKQLIETHFDKDFLYKDASGAGEEEEEEQEEVVQHKVTNLYNGNQIEVVDELECSSDEEDEYNSEEVITTNMPFYSSPSQPEVIIPAAAPLLSRHFQPQALTNSQDPEFASEKSSPCSLDSEQYMDRFDEYMLQDDFSCKPRVHSRNNSGAEKYNNPSSKRKATRRRFYEEAGNQTKQCKPQPTHIKKLARVKNNPNARRFRNKKSYLTRREQWALVPVGSPTNHSSNSNGERTPKGSISLDSSSVGCLRRSKPEVDMNRNVPTFMFGGPIQSKQ</sequence>
<dbReference type="Proteomes" id="UP001431209">
    <property type="component" value="Unassembled WGS sequence"/>
</dbReference>
<accession>A0AAW2Z527</accession>
<protein>
    <submittedName>
        <fullName evidence="2">Mediator of RNA polymerase II transcription subunit 13</fullName>
    </submittedName>
</protein>
<feature type="region of interest" description="Disordered" evidence="1">
    <location>
        <begin position="222"/>
        <end position="265"/>
    </location>
</feature>
<reference evidence="2 3" key="1">
    <citation type="submission" date="2024-03" db="EMBL/GenBank/DDBJ databases">
        <title>The Acrasis kona genome and developmental transcriptomes reveal deep origins of eukaryotic multicellular pathways.</title>
        <authorList>
            <person name="Sheikh S."/>
            <person name="Fu C.-J."/>
            <person name="Brown M.W."/>
            <person name="Baldauf S.L."/>
        </authorList>
    </citation>
    <scope>NUCLEOTIDE SEQUENCE [LARGE SCALE GENOMIC DNA]</scope>
    <source>
        <strain evidence="2 3">ATCC MYA-3509</strain>
    </source>
</reference>
<dbReference type="AlphaFoldDB" id="A0AAW2Z527"/>
<proteinExistence type="predicted"/>
<comment type="caution">
    <text evidence="2">The sequence shown here is derived from an EMBL/GenBank/DDBJ whole genome shotgun (WGS) entry which is preliminary data.</text>
</comment>
<dbReference type="EMBL" id="JAOPGA020001054">
    <property type="protein sequence ID" value="KAL0484565.1"/>
    <property type="molecule type" value="Genomic_DNA"/>
</dbReference>
<evidence type="ECO:0000256" key="1">
    <source>
        <dbReference type="SAM" id="MobiDB-lite"/>
    </source>
</evidence>
<feature type="compositionally biased region" description="Polar residues" evidence="1">
    <location>
        <begin position="302"/>
        <end position="313"/>
    </location>
</feature>
<organism evidence="2 3">
    <name type="scientific">Acrasis kona</name>
    <dbReference type="NCBI Taxonomy" id="1008807"/>
    <lineage>
        <taxon>Eukaryota</taxon>
        <taxon>Discoba</taxon>
        <taxon>Heterolobosea</taxon>
        <taxon>Tetramitia</taxon>
        <taxon>Eutetramitia</taxon>
        <taxon>Acrasidae</taxon>
        <taxon>Acrasis</taxon>
    </lineage>
</organism>
<keyword evidence="3" id="KW-1185">Reference proteome</keyword>
<feature type="compositionally biased region" description="Polar residues" evidence="1">
    <location>
        <begin position="227"/>
        <end position="239"/>
    </location>
</feature>
<gene>
    <name evidence="2" type="ORF">AKO1_011605</name>
</gene>
<name>A0AAW2Z527_9EUKA</name>
<evidence type="ECO:0000313" key="3">
    <source>
        <dbReference type="Proteomes" id="UP001431209"/>
    </source>
</evidence>
<evidence type="ECO:0000313" key="2">
    <source>
        <dbReference type="EMBL" id="KAL0484565.1"/>
    </source>
</evidence>